<evidence type="ECO:0000256" key="1">
    <source>
        <dbReference type="ARBA" id="ARBA00004418"/>
    </source>
</evidence>
<dbReference type="InterPro" id="IPR005669">
    <property type="entry name" value="Thiosulph/SO4-bd"/>
</dbReference>
<keyword evidence="5" id="KW-0574">Periplasm</keyword>
<dbReference type="SUPFAM" id="SSF53850">
    <property type="entry name" value="Periplasmic binding protein-like II"/>
    <property type="match status" value="1"/>
</dbReference>
<dbReference type="Proteomes" id="UP001162834">
    <property type="component" value="Chromosome"/>
</dbReference>
<proteinExistence type="inferred from homology"/>
<evidence type="ECO:0000256" key="5">
    <source>
        <dbReference type="ARBA" id="ARBA00022764"/>
    </source>
</evidence>
<dbReference type="Pfam" id="PF13531">
    <property type="entry name" value="SBP_bac_11"/>
    <property type="match status" value="1"/>
</dbReference>
<comment type="subcellular location">
    <subcellularLocation>
        <location evidence="1">Periplasm</location>
    </subcellularLocation>
</comment>
<dbReference type="GO" id="GO:0140104">
    <property type="term" value="F:molecular carrier activity"/>
    <property type="evidence" value="ECO:0007669"/>
    <property type="project" value="InterPro"/>
</dbReference>
<feature type="signal peptide" evidence="7">
    <location>
        <begin position="1"/>
        <end position="20"/>
    </location>
</feature>
<name>A0A9E6XU53_9ACTN</name>
<comment type="similarity">
    <text evidence="2">Belongs to the prokaryotic sulfate-binding protein family.</text>
</comment>
<accession>A0A9E6XU53</accession>
<feature type="chain" id="PRO_5038914257" evidence="7">
    <location>
        <begin position="21"/>
        <end position="350"/>
    </location>
</feature>
<organism evidence="8 9">
    <name type="scientific">Capillimicrobium parvum</name>
    <dbReference type="NCBI Taxonomy" id="2884022"/>
    <lineage>
        <taxon>Bacteria</taxon>
        <taxon>Bacillati</taxon>
        <taxon>Actinomycetota</taxon>
        <taxon>Thermoleophilia</taxon>
        <taxon>Solirubrobacterales</taxon>
        <taxon>Capillimicrobiaceae</taxon>
        <taxon>Capillimicrobium</taxon>
    </lineage>
</organism>
<dbReference type="GO" id="GO:0042597">
    <property type="term" value="C:periplasmic space"/>
    <property type="evidence" value="ECO:0007669"/>
    <property type="project" value="UniProtKB-SubCell"/>
</dbReference>
<dbReference type="RefSeq" id="WP_259313867.1">
    <property type="nucleotide sequence ID" value="NZ_CP087164.1"/>
</dbReference>
<feature type="region of interest" description="Disordered" evidence="6">
    <location>
        <begin position="25"/>
        <end position="45"/>
    </location>
</feature>
<evidence type="ECO:0000256" key="6">
    <source>
        <dbReference type="SAM" id="MobiDB-lite"/>
    </source>
</evidence>
<protein>
    <submittedName>
        <fullName evidence="8">Sulfate-binding protein</fullName>
    </submittedName>
</protein>
<dbReference type="GO" id="GO:1902358">
    <property type="term" value="P:sulfate transmembrane transport"/>
    <property type="evidence" value="ECO:0007669"/>
    <property type="project" value="InterPro"/>
</dbReference>
<dbReference type="AlphaFoldDB" id="A0A9E6XU53"/>
<dbReference type="PANTHER" id="PTHR30368:SF2">
    <property type="entry name" value="SULFATE-BINDING PROTEIN"/>
    <property type="match status" value="1"/>
</dbReference>
<keyword evidence="4 7" id="KW-0732">Signal</keyword>
<dbReference type="NCBIfam" id="TIGR00971">
    <property type="entry name" value="3a0106s03"/>
    <property type="match status" value="1"/>
</dbReference>
<evidence type="ECO:0000256" key="2">
    <source>
        <dbReference type="ARBA" id="ARBA00006099"/>
    </source>
</evidence>
<dbReference type="PROSITE" id="PS51257">
    <property type="entry name" value="PROKAR_LIPOPROTEIN"/>
    <property type="match status" value="1"/>
</dbReference>
<dbReference type="EMBL" id="CP087164">
    <property type="protein sequence ID" value="UGS34178.1"/>
    <property type="molecule type" value="Genomic_DNA"/>
</dbReference>
<evidence type="ECO:0000313" key="8">
    <source>
        <dbReference type="EMBL" id="UGS34178.1"/>
    </source>
</evidence>
<keyword evidence="3" id="KW-0813">Transport</keyword>
<dbReference type="KEGG" id="sbae:DSM104329_00551"/>
<evidence type="ECO:0000256" key="3">
    <source>
        <dbReference type="ARBA" id="ARBA00022448"/>
    </source>
</evidence>
<evidence type="ECO:0000256" key="7">
    <source>
        <dbReference type="SAM" id="SignalP"/>
    </source>
</evidence>
<keyword evidence="9" id="KW-1185">Reference proteome</keyword>
<evidence type="ECO:0000313" key="9">
    <source>
        <dbReference type="Proteomes" id="UP001162834"/>
    </source>
</evidence>
<sequence length="350" mass="36660">MKARNLLVALLALVALVAVGCGGSSDEPGGGGGATGSSSSSGGGGGKTNLSLVAYSTPQVVYDEVIPEFQKTAQGKDVGFKTSFGASGDQSRAVEAGLPADVVSFSTEPDMTRLVDAGLVDAGWNAGPNKGLVTTSLVAFVVRPGNPKNIRTWDDLLKPGIQVLTPNPFTSGAAKWNLLAAYGQAADGGKDPQAGLDYVSKLIKDHVKVQDKSGREALQSFVGGQGDVLLSYEYEATTAQKKGEKVDYVLPDDTIKINIDIAKTKDAPPAAQSFLDYVLSKPAQEKFADWGYRPVNQEVLDANADKFPTPPGLFTIEDLGGWSKVNDEMFDIEKGSIAKIEEDAGVSTAK</sequence>
<dbReference type="PANTHER" id="PTHR30368">
    <property type="entry name" value="SULFATE-BINDING PROTEIN"/>
    <property type="match status" value="1"/>
</dbReference>
<dbReference type="Gene3D" id="3.40.190.10">
    <property type="entry name" value="Periplasmic binding protein-like II"/>
    <property type="match status" value="2"/>
</dbReference>
<reference evidence="8" key="1">
    <citation type="journal article" date="2022" name="Int. J. Syst. Evol. Microbiol.">
        <title>Pseudomonas aegrilactucae sp. nov. and Pseudomonas morbosilactucae sp. nov., pathogens causing bacterial rot of lettuce in Japan.</title>
        <authorList>
            <person name="Sawada H."/>
            <person name="Fujikawa T."/>
            <person name="Satou M."/>
        </authorList>
    </citation>
    <scope>NUCLEOTIDE SEQUENCE</scope>
    <source>
        <strain evidence="8">0166_1</strain>
    </source>
</reference>
<evidence type="ECO:0000256" key="4">
    <source>
        <dbReference type="ARBA" id="ARBA00022729"/>
    </source>
</evidence>
<gene>
    <name evidence="8" type="primary">sbpA</name>
    <name evidence="8" type="ORF">DSM104329_00551</name>
</gene>